<protein>
    <submittedName>
        <fullName evidence="1">Uncharacterized protein</fullName>
    </submittedName>
</protein>
<name>A0A101CHI9_9FLAO</name>
<reference evidence="1 2" key="1">
    <citation type="submission" date="2015-10" db="EMBL/GenBank/DDBJ databases">
        <title>Genome sequence of Chryseobacterium greenlandense.</title>
        <authorList>
            <person name="Newman J."/>
            <person name="Fischer K."/>
            <person name="Miller J."/>
        </authorList>
    </citation>
    <scope>NUCLEOTIDE SEQUENCE [LARGE SCALE GENOMIC DNA]</scope>
    <source>
        <strain evidence="1 2">UMB34</strain>
    </source>
</reference>
<comment type="caution">
    <text evidence="1">The sequence shown here is derived from an EMBL/GenBank/DDBJ whole genome shotgun (WGS) entry which is preliminary data.</text>
</comment>
<dbReference type="EMBL" id="LMAI01000004">
    <property type="protein sequence ID" value="KUJ56352.1"/>
    <property type="molecule type" value="Genomic_DNA"/>
</dbReference>
<sequence>MDERIEKLISKNDSKLYEWTEIINSFPGVNSSENSEEESVDGIYKLVNIFSEIIELVLSFGRFKDEFEYDKFYANYYGPELIINSTKTKSTFYLGIDETGIYLRSHLRNNYNIRNMEDKFWLDLLSLYNYGSFQMEESEGFSKKNRTEFPEIFNVKKSIIFNIFRKFFVDVILEKDNYHKYDIVGDFGDLKISWNENFGLDKIIEELCYVFKILYSLNYKLWKIEDLKKQ</sequence>
<dbReference type="AlphaFoldDB" id="A0A101CHI9"/>
<organism evidence="1 2">
    <name type="scientific">Chryseobacterium aquaticum subsp. greenlandense</name>
    <dbReference type="NCBI Taxonomy" id="345663"/>
    <lineage>
        <taxon>Bacteria</taxon>
        <taxon>Pseudomonadati</taxon>
        <taxon>Bacteroidota</taxon>
        <taxon>Flavobacteriia</taxon>
        <taxon>Flavobacteriales</taxon>
        <taxon>Weeksellaceae</taxon>
        <taxon>Chryseobacterium group</taxon>
        <taxon>Chryseobacterium</taxon>
    </lineage>
</organism>
<dbReference type="RefSeq" id="WP_050379453.1">
    <property type="nucleotide sequence ID" value="NZ_LMAI01000004.1"/>
</dbReference>
<proteinExistence type="predicted"/>
<dbReference type="Proteomes" id="UP000054388">
    <property type="component" value="Unassembled WGS sequence"/>
</dbReference>
<evidence type="ECO:0000313" key="1">
    <source>
        <dbReference type="EMBL" id="KUJ56352.1"/>
    </source>
</evidence>
<gene>
    <name evidence="1" type="ORF">AR686_07255</name>
</gene>
<evidence type="ECO:0000313" key="2">
    <source>
        <dbReference type="Proteomes" id="UP000054388"/>
    </source>
</evidence>
<accession>A0A101CHI9</accession>